<dbReference type="InterPro" id="IPR006073">
    <property type="entry name" value="GTP-bd"/>
</dbReference>
<reference evidence="2" key="2">
    <citation type="journal article" date="2020" name="Nat. Commun.">
        <title>Large-scale genome sequencing of mycorrhizal fungi provides insights into the early evolution of symbiotic traits.</title>
        <authorList>
            <person name="Miyauchi S."/>
            <person name="Kiss E."/>
            <person name="Kuo A."/>
            <person name="Drula E."/>
            <person name="Kohler A."/>
            <person name="Sanchez-Garcia M."/>
            <person name="Morin E."/>
            <person name="Andreopoulos B."/>
            <person name="Barry K.W."/>
            <person name="Bonito G."/>
            <person name="Buee M."/>
            <person name="Carver A."/>
            <person name="Chen C."/>
            <person name="Cichocki N."/>
            <person name="Clum A."/>
            <person name="Culley D."/>
            <person name="Crous P.W."/>
            <person name="Fauchery L."/>
            <person name="Girlanda M."/>
            <person name="Hayes R.D."/>
            <person name="Keri Z."/>
            <person name="LaButti K."/>
            <person name="Lipzen A."/>
            <person name="Lombard V."/>
            <person name="Magnuson J."/>
            <person name="Maillard F."/>
            <person name="Murat C."/>
            <person name="Nolan M."/>
            <person name="Ohm R.A."/>
            <person name="Pangilinan J."/>
            <person name="Pereira M.F."/>
            <person name="Perotto S."/>
            <person name="Peter M."/>
            <person name="Pfister S."/>
            <person name="Riley R."/>
            <person name="Sitrit Y."/>
            <person name="Stielow J.B."/>
            <person name="Szollosi G."/>
            <person name="Zifcakova L."/>
            <person name="Stursova M."/>
            <person name="Spatafora J.W."/>
            <person name="Tedersoo L."/>
            <person name="Vaario L.M."/>
            <person name="Yamada A."/>
            <person name="Yan M."/>
            <person name="Wang P."/>
            <person name="Xu J."/>
            <person name="Bruns T."/>
            <person name="Baldrian P."/>
            <person name="Vilgalys R."/>
            <person name="Dunand C."/>
            <person name="Henrissat B."/>
            <person name="Grigoriev I.V."/>
            <person name="Hibbett D."/>
            <person name="Nagy L.G."/>
            <person name="Martin F.M."/>
        </authorList>
    </citation>
    <scope>NUCLEOTIDE SEQUENCE</scope>
    <source>
        <strain evidence="2">BED1</strain>
    </source>
</reference>
<dbReference type="GO" id="GO:0005525">
    <property type="term" value="F:GTP binding"/>
    <property type="evidence" value="ECO:0007669"/>
    <property type="project" value="InterPro"/>
</dbReference>
<dbReference type="GO" id="GO:0016787">
    <property type="term" value="F:hydrolase activity"/>
    <property type="evidence" value="ECO:0007669"/>
    <property type="project" value="UniProtKB-KW"/>
</dbReference>
<feature type="domain" description="G" evidence="1">
    <location>
        <begin position="1"/>
        <end position="93"/>
    </location>
</feature>
<dbReference type="Gene3D" id="3.40.50.300">
    <property type="entry name" value="P-loop containing nucleotide triphosphate hydrolases"/>
    <property type="match status" value="1"/>
</dbReference>
<comment type="caution">
    <text evidence="2">The sequence shown here is derived from an EMBL/GenBank/DDBJ whole genome shotgun (WGS) entry which is preliminary data.</text>
</comment>
<name>A0AAD4BW79_BOLED</name>
<evidence type="ECO:0000313" key="3">
    <source>
        <dbReference type="Proteomes" id="UP001194468"/>
    </source>
</evidence>
<dbReference type="Proteomes" id="UP001194468">
    <property type="component" value="Unassembled WGS sequence"/>
</dbReference>
<proteinExistence type="predicted"/>
<evidence type="ECO:0000259" key="1">
    <source>
        <dbReference type="Pfam" id="PF01926"/>
    </source>
</evidence>
<reference evidence="2" key="1">
    <citation type="submission" date="2019-10" db="EMBL/GenBank/DDBJ databases">
        <authorList>
            <consortium name="DOE Joint Genome Institute"/>
            <person name="Kuo A."/>
            <person name="Miyauchi S."/>
            <person name="Kiss E."/>
            <person name="Drula E."/>
            <person name="Kohler A."/>
            <person name="Sanchez-Garcia M."/>
            <person name="Andreopoulos B."/>
            <person name="Barry K.W."/>
            <person name="Bonito G."/>
            <person name="Buee M."/>
            <person name="Carver A."/>
            <person name="Chen C."/>
            <person name="Cichocki N."/>
            <person name="Clum A."/>
            <person name="Culley D."/>
            <person name="Crous P.W."/>
            <person name="Fauchery L."/>
            <person name="Girlanda M."/>
            <person name="Hayes R."/>
            <person name="Keri Z."/>
            <person name="LaButti K."/>
            <person name="Lipzen A."/>
            <person name="Lombard V."/>
            <person name="Magnuson J."/>
            <person name="Maillard F."/>
            <person name="Morin E."/>
            <person name="Murat C."/>
            <person name="Nolan M."/>
            <person name="Ohm R."/>
            <person name="Pangilinan J."/>
            <person name="Pereira M."/>
            <person name="Perotto S."/>
            <person name="Peter M."/>
            <person name="Riley R."/>
            <person name="Sitrit Y."/>
            <person name="Stielow B."/>
            <person name="Szollosi G."/>
            <person name="Zifcakova L."/>
            <person name="Stursova M."/>
            <person name="Spatafora J.W."/>
            <person name="Tedersoo L."/>
            <person name="Vaario L.-M."/>
            <person name="Yamada A."/>
            <person name="Yan M."/>
            <person name="Wang P."/>
            <person name="Xu J."/>
            <person name="Bruns T."/>
            <person name="Baldrian P."/>
            <person name="Vilgalys R."/>
            <person name="Henrissat B."/>
            <person name="Grigoriev I.V."/>
            <person name="Hibbett D."/>
            <person name="Nagy L.G."/>
            <person name="Martin F.M."/>
        </authorList>
    </citation>
    <scope>NUCLEOTIDE SEQUENCE</scope>
    <source>
        <strain evidence="2">BED1</strain>
    </source>
</reference>
<dbReference type="Pfam" id="PF01926">
    <property type="entry name" value="MMR_HSR1"/>
    <property type="match status" value="1"/>
</dbReference>
<feature type="non-terminal residue" evidence="2">
    <location>
        <position position="1"/>
    </location>
</feature>
<dbReference type="AlphaFoldDB" id="A0AAD4BW79"/>
<sequence>VALFGVTGCGKSSIVNLLADKSVADVSTGVEACTKRARWYPISLGEKTFRLWDTMGFNQAETKDMNPLSPYEQAHALLRNLQDGGVDLLVFCKQNGRLSASELNNFRLFQEFLCEGQIPVAFIITHLEFHNPMEKWWEAN</sequence>
<keyword evidence="2" id="KW-0378">Hydrolase</keyword>
<organism evidence="2 3">
    <name type="scientific">Boletus edulis BED1</name>
    <dbReference type="NCBI Taxonomy" id="1328754"/>
    <lineage>
        <taxon>Eukaryota</taxon>
        <taxon>Fungi</taxon>
        <taxon>Dikarya</taxon>
        <taxon>Basidiomycota</taxon>
        <taxon>Agaricomycotina</taxon>
        <taxon>Agaricomycetes</taxon>
        <taxon>Agaricomycetidae</taxon>
        <taxon>Boletales</taxon>
        <taxon>Boletineae</taxon>
        <taxon>Boletaceae</taxon>
        <taxon>Boletoideae</taxon>
        <taxon>Boletus</taxon>
    </lineage>
</organism>
<dbReference type="InterPro" id="IPR027417">
    <property type="entry name" value="P-loop_NTPase"/>
</dbReference>
<keyword evidence="3" id="KW-1185">Reference proteome</keyword>
<gene>
    <name evidence="2" type="ORF">L210DRAFT_3327520</name>
</gene>
<feature type="non-terminal residue" evidence="2">
    <location>
        <position position="140"/>
    </location>
</feature>
<dbReference type="EMBL" id="WHUW01000010">
    <property type="protein sequence ID" value="KAF8441431.1"/>
    <property type="molecule type" value="Genomic_DNA"/>
</dbReference>
<protein>
    <submittedName>
        <fullName evidence="2">P-loop containing nucleoside triphosphate hydrolase protein</fullName>
    </submittedName>
</protein>
<evidence type="ECO:0000313" key="2">
    <source>
        <dbReference type="EMBL" id="KAF8441431.1"/>
    </source>
</evidence>
<accession>A0AAD4BW79</accession>
<dbReference type="SUPFAM" id="SSF52540">
    <property type="entry name" value="P-loop containing nucleoside triphosphate hydrolases"/>
    <property type="match status" value="1"/>
</dbReference>